<dbReference type="Pfam" id="PF10383">
    <property type="entry name" value="Clr2"/>
    <property type="match status" value="1"/>
</dbReference>
<dbReference type="PANTHER" id="PTHR38046:SF1">
    <property type="entry name" value="CRYPTIC LOCI REGULATOR 2"/>
    <property type="match status" value="1"/>
</dbReference>
<feature type="domain" description="Cryptic loci regulator 2 C-terminal" evidence="2">
    <location>
        <begin position="368"/>
        <end position="471"/>
    </location>
</feature>
<name>A0A6G1GXU2_9PEZI</name>
<evidence type="ECO:0000313" key="5">
    <source>
        <dbReference type="Proteomes" id="UP000800041"/>
    </source>
</evidence>
<evidence type="ECO:0000259" key="3">
    <source>
        <dbReference type="Pfam" id="PF16761"/>
    </source>
</evidence>
<dbReference type="EMBL" id="ML977161">
    <property type="protein sequence ID" value="KAF1985569.1"/>
    <property type="molecule type" value="Genomic_DNA"/>
</dbReference>
<dbReference type="PANTHER" id="PTHR38046">
    <property type="entry name" value="CRYPTIC LOCI REGULATOR 2"/>
    <property type="match status" value="1"/>
</dbReference>
<protein>
    <recommendedName>
        <fullName evidence="6">Cryptic loci regulator 2 N-terminal domain-containing protein</fullName>
    </recommendedName>
</protein>
<dbReference type="InterPro" id="IPR038986">
    <property type="entry name" value="Clr2"/>
</dbReference>
<gene>
    <name evidence="4" type="ORF">K402DRAFT_394550</name>
</gene>
<feature type="region of interest" description="Disordered" evidence="1">
    <location>
        <begin position="664"/>
        <end position="688"/>
    </location>
</feature>
<evidence type="ECO:0000259" key="2">
    <source>
        <dbReference type="Pfam" id="PF10383"/>
    </source>
</evidence>
<keyword evidence="5" id="KW-1185">Reference proteome</keyword>
<dbReference type="OrthoDB" id="438224at2759"/>
<proteinExistence type="predicted"/>
<dbReference type="GO" id="GO:0031934">
    <property type="term" value="C:mating-type region heterochromatin"/>
    <property type="evidence" value="ECO:0007669"/>
    <property type="project" value="TreeGrafter"/>
</dbReference>
<feature type="domain" description="Cryptic loci regulator 2 N-terminal" evidence="3">
    <location>
        <begin position="57"/>
        <end position="120"/>
    </location>
</feature>
<dbReference type="InterPro" id="IPR018839">
    <property type="entry name" value="Tscrpt-silencing_Clr2_C"/>
</dbReference>
<dbReference type="GO" id="GO:0033553">
    <property type="term" value="C:rDNA heterochromatin"/>
    <property type="evidence" value="ECO:0007669"/>
    <property type="project" value="TreeGrafter"/>
</dbReference>
<accession>A0A6G1GXU2</accession>
<evidence type="ECO:0008006" key="6">
    <source>
        <dbReference type="Google" id="ProtNLM"/>
    </source>
</evidence>
<dbReference type="AlphaFoldDB" id="A0A6G1GXU2"/>
<reference evidence="4" key="1">
    <citation type="journal article" date="2020" name="Stud. Mycol.">
        <title>101 Dothideomycetes genomes: a test case for predicting lifestyles and emergence of pathogens.</title>
        <authorList>
            <person name="Haridas S."/>
            <person name="Albert R."/>
            <person name="Binder M."/>
            <person name="Bloem J."/>
            <person name="Labutti K."/>
            <person name="Salamov A."/>
            <person name="Andreopoulos B."/>
            <person name="Baker S."/>
            <person name="Barry K."/>
            <person name="Bills G."/>
            <person name="Bluhm B."/>
            <person name="Cannon C."/>
            <person name="Castanera R."/>
            <person name="Culley D."/>
            <person name="Daum C."/>
            <person name="Ezra D."/>
            <person name="Gonzalez J."/>
            <person name="Henrissat B."/>
            <person name="Kuo A."/>
            <person name="Liang C."/>
            <person name="Lipzen A."/>
            <person name="Lutzoni F."/>
            <person name="Magnuson J."/>
            <person name="Mondo S."/>
            <person name="Nolan M."/>
            <person name="Ohm R."/>
            <person name="Pangilinan J."/>
            <person name="Park H.-J."/>
            <person name="Ramirez L."/>
            <person name="Alfaro M."/>
            <person name="Sun H."/>
            <person name="Tritt A."/>
            <person name="Yoshinaga Y."/>
            <person name="Zwiers L.-H."/>
            <person name="Turgeon B."/>
            <person name="Goodwin S."/>
            <person name="Spatafora J."/>
            <person name="Crous P."/>
            <person name="Grigoriev I."/>
        </authorList>
    </citation>
    <scope>NUCLEOTIDE SEQUENCE</scope>
    <source>
        <strain evidence="4">CBS 113979</strain>
    </source>
</reference>
<dbReference type="GO" id="GO:0030466">
    <property type="term" value="P:silent mating-type cassette heterochromatin formation"/>
    <property type="evidence" value="ECO:0007669"/>
    <property type="project" value="TreeGrafter"/>
</dbReference>
<evidence type="ECO:0000313" key="4">
    <source>
        <dbReference type="EMBL" id="KAF1985569.1"/>
    </source>
</evidence>
<dbReference type="Proteomes" id="UP000800041">
    <property type="component" value="Unassembled WGS sequence"/>
</dbReference>
<evidence type="ECO:0000256" key="1">
    <source>
        <dbReference type="SAM" id="MobiDB-lite"/>
    </source>
</evidence>
<dbReference type="GO" id="GO:0070824">
    <property type="term" value="C:SHREC complex"/>
    <property type="evidence" value="ECO:0007669"/>
    <property type="project" value="InterPro"/>
</dbReference>
<organism evidence="4 5">
    <name type="scientific">Aulographum hederae CBS 113979</name>
    <dbReference type="NCBI Taxonomy" id="1176131"/>
    <lineage>
        <taxon>Eukaryota</taxon>
        <taxon>Fungi</taxon>
        <taxon>Dikarya</taxon>
        <taxon>Ascomycota</taxon>
        <taxon>Pezizomycotina</taxon>
        <taxon>Dothideomycetes</taxon>
        <taxon>Pleosporomycetidae</taxon>
        <taxon>Aulographales</taxon>
        <taxon>Aulographaceae</taxon>
    </lineage>
</organism>
<sequence length="688" mass="76323">MSAGGVTVPVIPGASDGDPTHRPKPEWRLVKNPVLYLEKVGTMWMQQRGEALAGIHYFLDSLPAGYALFERPRPANPKHIDKHLYGHPSHKFFDSPNRFYPHFEYLMRNGNAVGCPCVLCRPGSKTKGPGLPNGVSSSPKAVAVRPKGRPKVLPYLGPVDEEGTSDVYRKLINKLKKEGTLNEPIVENMSMDWRAEKELIPKSLDMLKIESWIPRVGELVLMVRDIGSDEEIVFNDGEYKISNAQHQVSGFPHWEAGVVGQIPENVQSLKLDDHLTGAAMKAKHINYSGFRVEVYPDPNSLNKAYSKQYKYVPHNHIRPFVFLDELLRGMPQNKQHPSIRHARTAMSAISLGKKFHFKGTWPTAEISCKSMFMGSELFLLGDCVRLLPTNEQPGVTDVLKITDITLKMTNLDQASDDDHDEGHPYQSAIHVAGIMYTEDPKRSYHNIACPKKDLPKPLQSYDEFFLKRKSGAKTLIPFQRLFSRCYPATAMTHWFPSSDTIDAIADLSKGLAGTLSARKFSATNYHKMSDGHKWFWADTRVQALDLHTINGVETAEYDESREPERWRKELKVLDGTAGEAERAALVREEREKEVGRKSLRGFAAAGSALVGVGLGVAVEVGGSASGSGSGGGKDVIMIDDDDDEEDGLDMDVGRTVDELAQRLGQGFEDDDDDSSVGSIAKKIRTGIS</sequence>
<feature type="region of interest" description="Disordered" evidence="1">
    <location>
        <begin position="1"/>
        <end position="24"/>
    </location>
</feature>
<dbReference type="InterPro" id="IPR031915">
    <property type="entry name" value="Clr2_N"/>
</dbReference>
<dbReference type="Pfam" id="PF16761">
    <property type="entry name" value="Clr2_transil"/>
    <property type="match status" value="1"/>
</dbReference>